<dbReference type="STRING" id="1236501.GCA_000613865_03559"/>
<dbReference type="EC" id="2.10.1.1" evidence="4"/>
<comment type="function">
    <text evidence="1 4">Catalyzes the insertion of molybdate into adenylated molybdopterin with the concomitant release of AMP.</text>
</comment>
<dbReference type="GO" id="GO:0046872">
    <property type="term" value="F:metal ion binding"/>
    <property type="evidence" value="ECO:0007669"/>
    <property type="project" value="UniProtKB-UniRule"/>
</dbReference>
<comment type="similarity">
    <text evidence="2 4">Belongs to the MoeA family.</text>
</comment>
<dbReference type="PANTHER" id="PTHR10192:SF5">
    <property type="entry name" value="GEPHYRIN"/>
    <property type="match status" value="1"/>
</dbReference>
<dbReference type="InterPro" id="IPR001453">
    <property type="entry name" value="MoaB/Mog_dom"/>
</dbReference>
<dbReference type="PANTHER" id="PTHR10192">
    <property type="entry name" value="MOLYBDOPTERIN BIOSYNTHESIS PROTEIN"/>
    <property type="match status" value="1"/>
</dbReference>
<evidence type="ECO:0000256" key="1">
    <source>
        <dbReference type="ARBA" id="ARBA00002901"/>
    </source>
</evidence>
<protein>
    <recommendedName>
        <fullName evidence="4">Molybdopterin molybdenumtransferase</fullName>
        <ecNumber evidence="4">2.10.1.1</ecNumber>
    </recommendedName>
</protein>
<evidence type="ECO:0000256" key="4">
    <source>
        <dbReference type="RuleBase" id="RU365090"/>
    </source>
</evidence>
<evidence type="ECO:0000313" key="7">
    <source>
        <dbReference type="Proteomes" id="UP000194931"/>
    </source>
</evidence>
<reference evidence="7" key="1">
    <citation type="submission" date="2014-06" db="EMBL/GenBank/DDBJ databases">
        <authorList>
            <person name="Winans N.J."/>
            <person name="Newell P.D."/>
            <person name="Douglas A.E."/>
        </authorList>
    </citation>
    <scope>NUCLEOTIDE SEQUENCE [LARGE SCALE GENOMIC DNA]</scope>
</reference>
<dbReference type="InterPro" id="IPR036688">
    <property type="entry name" value="MoeA_C_domain_IV_sf"/>
</dbReference>
<dbReference type="Gene3D" id="2.40.340.10">
    <property type="entry name" value="MoeA, C-terminal, domain IV"/>
    <property type="match status" value="1"/>
</dbReference>
<dbReference type="GO" id="GO:0005829">
    <property type="term" value="C:cytosol"/>
    <property type="evidence" value="ECO:0007669"/>
    <property type="project" value="TreeGrafter"/>
</dbReference>
<proteinExistence type="inferred from homology"/>
<name>A0A252BRZ4_9PROT</name>
<comment type="cofactor">
    <cofactor evidence="4">
        <name>Mg(2+)</name>
        <dbReference type="ChEBI" id="CHEBI:18420"/>
    </cofactor>
</comment>
<evidence type="ECO:0000256" key="3">
    <source>
        <dbReference type="ARBA" id="ARBA00047317"/>
    </source>
</evidence>
<evidence type="ECO:0000259" key="5">
    <source>
        <dbReference type="SMART" id="SM00852"/>
    </source>
</evidence>
<dbReference type="CDD" id="cd00887">
    <property type="entry name" value="MoeA"/>
    <property type="match status" value="1"/>
</dbReference>
<dbReference type="Pfam" id="PF03453">
    <property type="entry name" value="MoeA_N"/>
    <property type="match status" value="1"/>
</dbReference>
<dbReference type="InterPro" id="IPR038987">
    <property type="entry name" value="MoeA-like"/>
</dbReference>
<gene>
    <name evidence="6" type="ORF">HK26_08280</name>
</gene>
<dbReference type="UniPathway" id="UPA00344"/>
<dbReference type="Gene3D" id="3.90.105.10">
    <property type="entry name" value="Molybdopterin biosynthesis moea protein, domain 2"/>
    <property type="match status" value="1"/>
</dbReference>
<dbReference type="InterPro" id="IPR005110">
    <property type="entry name" value="MoeA_linker/N"/>
</dbReference>
<keyword evidence="7" id="KW-1185">Reference proteome</keyword>
<dbReference type="Proteomes" id="UP000194931">
    <property type="component" value="Unassembled WGS sequence"/>
</dbReference>
<keyword evidence="4" id="KW-0479">Metal-binding</keyword>
<comment type="caution">
    <text evidence="6">The sequence shown here is derived from an EMBL/GenBank/DDBJ whole genome shotgun (WGS) entry which is preliminary data.</text>
</comment>
<dbReference type="InterPro" id="IPR036135">
    <property type="entry name" value="MoeA_linker/N_sf"/>
</dbReference>
<keyword evidence="4" id="KW-0808">Transferase</keyword>
<dbReference type="GO" id="GO:0006777">
    <property type="term" value="P:Mo-molybdopterin cofactor biosynthetic process"/>
    <property type="evidence" value="ECO:0007669"/>
    <property type="project" value="UniProtKB-UniRule"/>
</dbReference>
<comment type="pathway">
    <text evidence="4">Cofactor biosynthesis; molybdopterin biosynthesis.</text>
</comment>
<sequence>MDCSVPLSQPPAFLKPIPVPAMVDYDEAQAILSALADALDGPQIDIIPLAQANGRILAENVSATTPRPEADISAMDGYAFCCADIPTNGAHSISLPLQDCIVAGDQPSTHNRSTAATILTGARIPLGADCVIARERVTMGDGVIHLNTADALVGKNIRRAGEEFPVGHPLLKVGQKLDWRHISLLASQNIKHLAVYKPYRIGVLANGAELASDAPDYRADINTPMLCAMLESMGLHVQHHTVGSDSQAELRDSVNELAAQSDIIITTGGISVGQTDNVLPVMEQLGACCLFRRVKIRPGKPFTLMRQAETPVFCLPGNPGAAAICTQIFVLPFLRSISGTNPQQAASPTLSGRSSFAFSSPSDATCLIPVHYAQSGKEGVFSLVPSQGASDVLCFSHASGILRIPAGQTIKVGDWCAAMALSAV</sequence>
<dbReference type="EMBL" id="JOPJ01000041">
    <property type="protein sequence ID" value="OUJ10699.1"/>
    <property type="molecule type" value="Genomic_DNA"/>
</dbReference>
<evidence type="ECO:0000256" key="2">
    <source>
        <dbReference type="ARBA" id="ARBA00010763"/>
    </source>
</evidence>
<dbReference type="SUPFAM" id="SSF53218">
    <property type="entry name" value="Molybdenum cofactor biosynthesis proteins"/>
    <property type="match status" value="1"/>
</dbReference>
<dbReference type="InterPro" id="IPR036425">
    <property type="entry name" value="MoaB/Mog-like_dom_sf"/>
</dbReference>
<accession>A0A252BRZ4</accession>
<dbReference type="SUPFAM" id="SSF63882">
    <property type="entry name" value="MoeA N-terminal region -like"/>
    <property type="match status" value="1"/>
</dbReference>
<dbReference type="GO" id="GO:0061599">
    <property type="term" value="F:molybdopterin molybdotransferase activity"/>
    <property type="evidence" value="ECO:0007669"/>
    <property type="project" value="UniProtKB-UniRule"/>
</dbReference>
<dbReference type="SUPFAM" id="SSF63867">
    <property type="entry name" value="MoeA C-terminal domain-like"/>
    <property type="match status" value="1"/>
</dbReference>
<dbReference type="SMART" id="SM00852">
    <property type="entry name" value="MoCF_biosynth"/>
    <property type="match status" value="1"/>
</dbReference>
<feature type="domain" description="MoaB/Mog" evidence="5">
    <location>
        <begin position="202"/>
        <end position="336"/>
    </location>
</feature>
<dbReference type="Gene3D" id="2.170.190.11">
    <property type="entry name" value="Molybdopterin biosynthesis moea protein, domain 3"/>
    <property type="match status" value="1"/>
</dbReference>
<keyword evidence="4" id="KW-0501">Molybdenum cofactor biosynthesis</keyword>
<dbReference type="Gene3D" id="3.40.980.10">
    <property type="entry name" value="MoaB/Mog-like domain"/>
    <property type="match status" value="1"/>
</dbReference>
<comment type="catalytic activity">
    <reaction evidence="3">
        <text>adenylyl-molybdopterin + molybdate = Mo-molybdopterin + AMP + H(+)</text>
        <dbReference type="Rhea" id="RHEA:35047"/>
        <dbReference type="ChEBI" id="CHEBI:15378"/>
        <dbReference type="ChEBI" id="CHEBI:36264"/>
        <dbReference type="ChEBI" id="CHEBI:62727"/>
        <dbReference type="ChEBI" id="CHEBI:71302"/>
        <dbReference type="ChEBI" id="CHEBI:456215"/>
        <dbReference type="EC" id="2.10.1.1"/>
    </reaction>
</comment>
<organism evidence="6 7">
    <name type="scientific">Acetobacter okinawensis</name>
    <dbReference type="NCBI Taxonomy" id="1076594"/>
    <lineage>
        <taxon>Bacteria</taxon>
        <taxon>Pseudomonadati</taxon>
        <taxon>Pseudomonadota</taxon>
        <taxon>Alphaproteobacteria</taxon>
        <taxon>Acetobacterales</taxon>
        <taxon>Acetobacteraceae</taxon>
        <taxon>Acetobacter</taxon>
    </lineage>
</organism>
<keyword evidence="4" id="KW-0500">Molybdenum</keyword>
<keyword evidence="4" id="KW-0460">Magnesium</keyword>
<evidence type="ECO:0000313" key="6">
    <source>
        <dbReference type="EMBL" id="OUJ10699.1"/>
    </source>
</evidence>
<dbReference type="AlphaFoldDB" id="A0A252BRZ4"/>
<dbReference type="Pfam" id="PF00994">
    <property type="entry name" value="MoCF_biosynth"/>
    <property type="match status" value="1"/>
</dbReference>